<evidence type="ECO:0000313" key="3">
    <source>
        <dbReference type="Proteomes" id="UP001174997"/>
    </source>
</evidence>
<evidence type="ECO:0000313" key="2">
    <source>
        <dbReference type="EMBL" id="KAK0668002.1"/>
    </source>
</evidence>
<protein>
    <submittedName>
        <fullName evidence="2">Uncharacterized protein</fullName>
    </submittedName>
</protein>
<name>A0AA39ZBN2_9PEZI</name>
<keyword evidence="3" id="KW-1185">Reference proteome</keyword>
<sequence>MSFPKKVRSNLPQLEPAPWDTPAPSEPHPTAHDNLPAGRSEPPPVSHSIVFLFPGHSVQPAIGKGLARPALYPRSDLTMASNLATIGPLNFGALVTPKTLGPLFGGGGLARSQQPLPSRSITQGTAAGMSLTFTMFPLSRRRRCTDCIKIAVAAEEPVDSGSRPHGNVTKIRRRSNGSWAKESRPDCPEAKRTIFTALCKLSLYVCLMYNCRVLEPRENVAS</sequence>
<dbReference type="EMBL" id="JAULSY010000063">
    <property type="protein sequence ID" value="KAK0668002.1"/>
    <property type="molecule type" value="Genomic_DNA"/>
</dbReference>
<organism evidence="2 3">
    <name type="scientific">Cercophora samala</name>
    <dbReference type="NCBI Taxonomy" id="330535"/>
    <lineage>
        <taxon>Eukaryota</taxon>
        <taxon>Fungi</taxon>
        <taxon>Dikarya</taxon>
        <taxon>Ascomycota</taxon>
        <taxon>Pezizomycotina</taxon>
        <taxon>Sordariomycetes</taxon>
        <taxon>Sordariomycetidae</taxon>
        <taxon>Sordariales</taxon>
        <taxon>Lasiosphaeriaceae</taxon>
        <taxon>Cercophora</taxon>
    </lineage>
</organism>
<comment type="caution">
    <text evidence="2">The sequence shown here is derived from an EMBL/GenBank/DDBJ whole genome shotgun (WGS) entry which is preliminary data.</text>
</comment>
<feature type="region of interest" description="Disordered" evidence="1">
    <location>
        <begin position="159"/>
        <end position="185"/>
    </location>
</feature>
<gene>
    <name evidence="2" type="ORF">QBC41DRAFT_322845</name>
</gene>
<accession>A0AA39ZBN2</accession>
<dbReference type="AlphaFoldDB" id="A0AA39ZBN2"/>
<feature type="region of interest" description="Disordered" evidence="1">
    <location>
        <begin position="1"/>
        <end position="42"/>
    </location>
</feature>
<evidence type="ECO:0000256" key="1">
    <source>
        <dbReference type="SAM" id="MobiDB-lite"/>
    </source>
</evidence>
<reference evidence="2" key="1">
    <citation type="submission" date="2023-06" db="EMBL/GenBank/DDBJ databases">
        <title>Genome-scale phylogeny and comparative genomics of the fungal order Sordariales.</title>
        <authorList>
            <consortium name="Lawrence Berkeley National Laboratory"/>
            <person name="Hensen N."/>
            <person name="Bonometti L."/>
            <person name="Westerberg I."/>
            <person name="Brannstrom I.O."/>
            <person name="Guillou S."/>
            <person name="Cros-Aarteil S."/>
            <person name="Calhoun S."/>
            <person name="Haridas S."/>
            <person name="Kuo A."/>
            <person name="Mondo S."/>
            <person name="Pangilinan J."/>
            <person name="Riley R."/>
            <person name="Labutti K."/>
            <person name="Andreopoulos B."/>
            <person name="Lipzen A."/>
            <person name="Chen C."/>
            <person name="Yanf M."/>
            <person name="Daum C."/>
            <person name="Ng V."/>
            <person name="Clum A."/>
            <person name="Steindorff A."/>
            <person name="Ohm R."/>
            <person name="Martin F."/>
            <person name="Silar P."/>
            <person name="Natvig D."/>
            <person name="Lalanne C."/>
            <person name="Gautier V."/>
            <person name="Ament-Velasquez S.L."/>
            <person name="Kruys A."/>
            <person name="Hutchinson M.I."/>
            <person name="Powell A.J."/>
            <person name="Barry K."/>
            <person name="Miller A.N."/>
            <person name="Grigoriev I.V."/>
            <person name="Debuchy R."/>
            <person name="Gladieux P."/>
            <person name="Thoren M.H."/>
            <person name="Johannesson H."/>
        </authorList>
    </citation>
    <scope>NUCLEOTIDE SEQUENCE</scope>
    <source>
        <strain evidence="2">CBS 307.81</strain>
    </source>
</reference>
<dbReference type="Proteomes" id="UP001174997">
    <property type="component" value="Unassembled WGS sequence"/>
</dbReference>
<proteinExistence type="predicted"/>